<keyword evidence="2" id="KW-1185">Reference proteome</keyword>
<dbReference type="Proteomes" id="UP001059617">
    <property type="component" value="Chromosome"/>
</dbReference>
<sequence length="90" mass="9954">MKPGSLKSGDRIATAIGTLIVRGEPISDFVPEDPQWDRIFVDVEVEKPDSFGDPDRLPAVTGASEFQLLGPMPLRYRLGFRPDVDVKATR</sequence>
<accession>A0ABY5WAA9</accession>
<dbReference type="RefSeq" id="WP_259865354.1">
    <property type="nucleotide sequence ID" value="NZ_BAAAST010000018.1"/>
</dbReference>
<organism evidence="1 2">
    <name type="scientific">Dactylosporangium fulvum</name>
    <dbReference type="NCBI Taxonomy" id="53359"/>
    <lineage>
        <taxon>Bacteria</taxon>
        <taxon>Bacillati</taxon>
        <taxon>Actinomycetota</taxon>
        <taxon>Actinomycetes</taxon>
        <taxon>Micromonosporales</taxon>
        <taxon>Micromonosporaceae</taxon>
        <taxon>Dactylosporangium</taxon>
    </lineage>
</organism>
<dbReference type="EMBL" id="CP073720">
    <property type="protein sequence ID" value="UWP86241.1"/>
    <property type="molecule type" value="Genomic_DNA"/>
</dbReference>
<name>A0ABY5WAA9_9ACTN</name>
<reference evidence="1" key="1">
    <citation type="submission" date="2021-04" db="EMBL/GenBank/DDBJ databases">
        <authorList>
            <person name="Hartkoorn R.C."/>
            <person name="Beaudoing E."/>
            <person name="Hot D."/>
        </authorList>
    </citation>
    <scope>NUCLEOTIDE SEQUENCE</scope>
    <source>
        <strain evidence="1">NRRL B-16292</strain>
    </source>
</reference>
<gene>
    <name evidence="1" type="ORF">Dfulv_19155</name>
</gene>
<protein>
    <submittedName>
        <fullName evidence="1">Uncharacterized protein</fullName>
    </submittedName>
</protein>
<evidence type="ECO:0000313" key="1">
    <source>
        <dbReference type="EMBL" id="UWP86241.1"/>
    </source>
</evidence>
<evidence type="ECO:0000313" key="2">
    <source>
        <dbReference type="Proteomes" id="UP001059617"/>
    </source>
</evidence>
<proteinExistence type="predicted"/>
<reference evidence="1" key="2">
    <citation type="submission" date="2022-09" db="EMBL/GenBank/DDBJ databases">
        <title>Biosynthetic gene clusters of Dactylosporangioum fulvum.</title>
        <authorList>
            <person name="Caradec T."/>
        </authorList>
    </citation>
    <scope>NUCLEOTIDE SEQUENCE</scope>
    <source>
        <strain evidence="1">NRRL B-16292</strain>
    </source>
</reference>